<dbReference type="InterPro" id="IPR032018">
    <property type="entry name" value="LppA/LppB/LprP"/>
</dbReference>
<organism evidence="7 10">
    <name type="scientific">Mycobacteroides salmoniphilum</name>
    <dbReference type="NCBI Taxonomy" id="404941"/>
    <lineage>
        <taxon>Bacteria</taxon>
        <taxon>Bacillati</taxon>
        <taxon>Actinomycetota</taxon>
        <taxon>Actinomycetes</taxon>
        <taxon>Mycobacteriales</taxon>
        <taxon>Mycobacteriaceae</taxon>
        <taxon>Mycobacteroides</taxon>
    </lineage>
</organism>
<evidence type="ECO:0000313" key="9">
    <source>
        <dbReference type="Proteomes" id="UP000294844"/>
    </source>
</evidence>
<dbReference type="Proteomes" id="UP000294844">
    <property type="component" value="Unassembled WGS sequence"/>
</dbReference>
<comment type="subcellular location">
    <subcellularLocation>
        <location evidence="1">Cell membrane</location>
        <topology evidence="1">Lipid-anchor</topology>
    </subcellularLocation>
</comment>
<dbReference type="RefSeq" id="WP_134149428.1">
    <property type="nucleotide sequence ID" value="NZ_PECK01000012.1"/>
</dbReference>
<evidence type="ECO:0008006" key="11">
    <source>
        <dbReference type="Google" id="ProtNLM"/>
    </source>
</evidence>
<keyword evidence="9" id="KW-1185">Reference proteome</keyword>
<evidence type="ECO:0000313" key="10">
    <source>
        <dbReference type="Proteomes" id="UP000295685"/>
    </source>
</evidence>
<dbReference type="Pfam" id="PF16708">
    <property type="entry name" value="LppA"/>
    <property type="match status" value="1"/>
</dbReference>
<evidence type="ECO:0000256" key="3">
    <source>
        <dbReference type="ARBA" id="ARBA00022729"/>
    </source>
</evidence>
<sequence length="157" mass="16550">MNDRYAPTPPTEAAKAHEVLKALPSLEDTRTQLQAVLNEITTAATQLNPSITWKAADNADSGNCPAPYETTDGKSAYLPNAIAANISITENDWDTILTSAKKSAARLGATEVQVFQDSPGKHDVGLYGPAGIFVKIGYSGNLVVSGYTGCRLPAGKK</sequence>
<dbReference type="EMBL" id="PECK01000012">
    <property type="protein sequence ID" value="TDZ90013.1"/>
    <property type="molecule type" value="Genomic_DNA"/>
</dbReference>
<dbReference type="EMBL" id="PECM01000015">
    <property type="protein sequence ID" value="TDZ99978.1"/>
    <property type="molecule type" value="Genomic_DNA"/>
</dbReference>
<keyword evidence="5" id="KW-0564">Palmitate</keyword>
<evidence type="ECO:0000256" key="4">
    <source>
        <dbReference type="ARBA" id="ARBA00023136"/>
    </source>
</evidence>
<dbReference type="Gene3D" id="3.30.2030.20">
    <property type="match status" value="1"/>
</dbReference>
<protein>
    <recommendedName>
        <fullName evidence="11">Lipoprotein LppV</fullName>
    </recommendedName>
</protein>
<dbReference type="AlphaFoldDB" id="A0A4R8S7Q3"/>
<keyword evidence="6" id="KW-0449">Lipoprotein</keyword>
<evidence type="ECO:0000256" key="1">
    <source>
        <dbReference type="ARBA" id="ARBA00004193"/>
    </source>
</evidence>
<evidence type="ECO:0000256" key="6">
    <source>
        <dbReference type="ARBA" id="ARBA00023288"/>
    </source>
</evidence>
<proteinExistence type="predicted"/>
<evidence type="ECO:0000313" key="8">
    <source>
        <dbReference type="EMBL" id="TDZ99978.1"/>
    </source>
</evidence>
<keyword evidence="4" id="KW-0472">Membrane</keyword>
<accession>A0A4R8S7Q3</accession>
<evidence type="ECO:0000313" key="7">
    <source>
        <dbReference type="EMBL" id="TDZ90013.1"/>
    </source>
</evidence>
<comment type="caution">
    <text evidence="7">The sequence shown here is derived from an EMBL/GenBank/DDBJ whole genome shotgun (WGS) entry which is preliminary data.</text>
</comment>
<dbReference type="Proteomes" id="UP000295685">
    <property type="component" value="Unassembled WGS sequence"/>
</dbReference>
<keyword evidence="3" id="KW-0732">Signal</keyword>
<gene>
    <name evidence="8" type="ORF">CCUG60883_04662</name>
    <name evidence="7" type="ORF">CCUG60885_04659</name>
</gene>
<reference evidence="9 10" key="1">
    <citation type="journal article" date="2019" name="Sci. Rep.">
        <title>Extended insight into the Mycobacterium chelonae-abscessus complex through whole genome sequencing of Mycobacterium salmoniphilum outbreak and Mycobacterium salmoniphilum-like strains.</title>
        <authorList>
            <person name="Behra P.R.K."/>
            <person name="Das S."/>
            <person name="Pettersson B.M.F."/>
            <person name="Shirreff L."/>
            <person name="DuCote T."/>
            <person name="Jacobsson K.G."/>
            <person name="Ennis D.G."/>
            <person name="Kirsebom L.A."/>
        </authorList>
    </citation>
    <scope>NUCLEOTIDE SEQUENCE [LARGE SCALE GENOMIC DNA]</scope>
    <source>
        <strain evidence="8 9">CCUG 60883</strain>
        <strain evidence="7 10">CCUG 60885</strain>
    </source>
</reference>
<dbReference type="GO" id="GO:0005886">
    <property type="term" value="C:plasma membrane"/>
    <property type="evidence" value="ECO:0007669"/>
    <property type="project" value="UniProtKB-SubCell"/>
</dbReference>
<name>A0A4R8S7Q3_9MYCO</name>
<keyword evidence="2" id="KW-1003">Cell membrane</keyword>
<evidence type="ECO:0000256" key="5">
    <source>
        <dbReference type="ARBA" id="ARBA00023139"/>
    </source>
</evidence>
<dbReference type="OrthoDB" id="4728153at2"/>
<evidence type="ECO:0000256" key="2">
    <source>
        <dbReference type="ARBA" id="ARBA00022475"/>
    </source>
</evidence>